<dbReference type="InterPro" id="IPR013341">
    <property type="entry name" value="Mandelate_racemase_N_dom"/>
</dbReference>
<protein>
    <submittedName>
        <fullName evidence="5">Galactonate dehydratase</fullName>
    </submittedName>
</protein>
<gene>
    <name evidence="5" type="ORF">EC912_103174</name>
</gene>
<dbReference type="SFLD" id="SFLDF00003">
    <property type="entry name" value="D-galactonate_dehydratase"/>
    <property type="match status" value="1"/>
</dbReference>
<evidence type="ECO:0000256" key="1">
    <source>
        <dbReference type="ARBA" id="ARBA00022723"/>
    </source>
</evidence>
<dbReference type="SFLD" id="SFLDG00179">
    <property type="entry name" value="mandelate_racemase"/>
    <property type="match status" value="1"/>
</dbReference>
<dbReference type="SUPFAM" id="SSF54826">
    <property type="entry name" value="Enolase N-terminal domain-like"/>
    <property type="match status" value="1"/>
</dbReference>
<dbReference type="SFLD" id="SFLDS00001">
    <property type="entry name" value="Enolase"/>
    <property type="match status" value="1"/>
</dbReference>
<feature type="domain" description="Mandelate racemase/muconate lactonizing enzyme C-terminal" evidence="4">
    <location>
        <begin position="125"/>
        <end position="230"/>
    </location>
</feature>
<sequence length="382" mass="42165">MKITRLTTFLVPPRWLFLRIDTDAGLCGWGEPVVEGRAHTVAAAVDELSDYLIGKDPRNIEDLWNLMYRGGFYRGGPVLMSAIAGIDQALWDIKGKDLNQPAHVLLGGPVRDRIRVYSWIGGDRPADTAKAAKDAVARGFTAVKMNATEELQYVDTYDKVERVLENLQAVRDAVGPHVGIGLDFHGRVHKPMAKVLMRELAPFKLMFIEEPVLSEHLESIPELAAISPAPIALGERLYSRYDFKRVLQIGGVDILQPDPSHAGGITETRKIAAMAEAYDVAIALHCPLGPIALAANLQLDAVCHNAFIQEQSLGIHYNAANDLLDYVSDRSVFTYEDGYVTIPQGPGLGITVNEEYVAERAAVGHRWRNPEWRHADGSVAEW</sequence>
<dbReference type="PANTHER" id="PTHR48080">
    <property type="entry name" value="D-GALACTONATE DEHYDRATASE-RELATED"/>
    <property type="match status" value="1"/>
</dbReference>
<dbReference type="SUPFAM" id="SSF51604">
    <property type="entry name" value="Enolase C-terminal domain-like"/>
    <property type="match status" value="1"/>
</dbReference>
<keyword evidence="6" id="KW-1185">Reference proteome</keyword>
<dbReference type="InterPro" id="IPR013342">
    <property type="entry name" value="Mandelate_racemase_C"/>
</dbReference>
<dbReference type="Gene3D" id="3.30.390.10">
    <property type="entry name" value="Enolase-like, N-terminal domain"/>
    <property type="match status" value="1"/>
</dbReference>
<dbReference type="NCBIfam" id="NF010624">
    <property type="entry name" value="PRK14017.1"/>
    <property type="match status" value="1"/>
</dbReference>
<dbReference type="SMART" id="SM00922">
    <property type="entry name" value="MR_MLE"/>
    <property type="match status" value="1"/>
</dbReference>
<dbReference type="GO" id="GO:0034194">
    <property type="term" value="P:D-galactonate catabolic process"/>
    <property type="evidence" value="ECO:0007669"/>
    <property type="project" value="InterPro"/>
</dbReference>
<dbReference type="FunFam" id="3.30.390.10:FF:000003">
    <property type="entry name" value="D-galactonate dehydratase"/>
    <property type="match status" value="1"/>
</dbReference>
<dbReference type="GO" id="GO:0008869">
    <property type="term" value="F:galactonate dehydratase activity"/>
    <property type="evidence" value="ECO:0007669"/>
    <property type="project" value="InterPro"/>
</dbReference>
<dbReference type="InterPro" id="IPR018110">
    <property type="entry name" value="Mandel_Rmase/mucon_lact_enz_CS"/>
</dbReference>
<reference evidence="5 6" key="1">
    <citation type="submission" date="2019-03" db="EMBL/GenBank/DDBJ databases">
        <title>Above-ground endophytic microbial communities from plants in different locations in the United States.</title>
        <authorList>
            <person name="Frank C."/>
        </authorList>
    </citation>
    <scope>NUCLEOTIDE SEQUENCE [LARGE SCALE GENOMIC DNA]</scope>
    <source>
        <strain evidence="5 6">LP_13_YM</strain>
    </source>
</reference>
<keyword evidence="3" id="KW-0456">Lyase</keyword>
<dbReference type="Pfam" id="PF13378">
    <property type="entry name" value="MR_MLE_C"/>
    <property type="match status" value="1"/>
</dbReference>
<dbReference type="EMBL" id="SMCS01000003">
    <property type="protein sequence ID" value="TCV94689.1"/>
    <property type="molecule type" value="Genomic_DNA"/>
</dbReference>
<dbReference type="InterPro" id="IPR029065">
    <property type="entry name" value="Enolase_C-like"/>
</dbReference>
<keyword evidence="1" id="KW-0479">Metal-binding</keyword>
<dbReference type="Proteomes" id="UP000295645">
    <property type="component" value="Unassembled WGS sequence"/>
</dbReference>
<dbReference type="OrthoDB" id="103536at2"/>
<name>A0A4V2W464_9GAMM</name>
<proteinExistence type="predicted"/>
<keyword evidence="2" id="KW-0460">Magnesium</keyword>
<evidence type="ECO:0000256" key="2">
    <source>
        <dbReference type="ARBA" id="ARBA00022842"/>
    </source>
</evidence>
<comment type="caution">
    <text evidence="5">The sequence shown here is derived from an EMBL/GenBank/DDBJ whole genome shotgun (WGS) entry which is preliminary data.</text>
</comment>
<dbReference type="InterPro" id="IPR023592">
    <property type="entry name" value="Galactonate_deHydtase"/>
</dbReference>
<organism evidence="5 6">
    <name type="scientific">Luteibacter rhizovicinus</name>
    <dbReference type="NCBI Taxonomy" id="242606"/>
    <lineage>
        <taxon>Bacteria</taxon>
        <taxon>Pseudomonadati</taxon>
        <taxon>Pseudomonadota</taxon>
        <taxon>Gammaproteobacteria</taxon>
        <taxon>Lysobacterales</taxon>
        <taxon>Rhodanobacteraceae</taxon>
        <taxon>Luteibacter</taxon>
    </lineage>
</organism>
<evidence type="ECO:0000259" key="4">
    <source>
        <dbReference type="SMART" id="SM00922"/>
    </source>
</evidence>
<dbReference type="CDD" id="cd03325">
    <property type="entry name" value="D-galactonate_dehydratase"/>
    <property type="match status" value="1"/>
</dbReference>
<dbReference type="Gene3D" id="3.20.20.120">
    <property type="entry name" value="Enolase-like C-terminal domain"/>
    <property type="match status" value="1"/>
</dbReference>
<dbReference type="PANTHER" id="PTHR48080:SF2">
    <property type="entry name" value="D-GALACTONATE DEHYDRATASE"/>
    <property type="match status" value="1"/>
</dbReference>
<dbReference type="GO" id="GO:0009063">
    <property type="term" value="P:amino acid catabolic process"/>
    <property type="evidence" value="ECO:0007669"/>
    <property type="project" value="InterPro"/>
</dbReference>
<dbReference type="AlphaFoldDB" id="A0A4V2W464"/>
<dbReference type="PROSITE" id="PS00909">
    <property type="entry name" value="MR_MLE_2"/>
    <property type="match status" value="1"/>
</dbReference>
<evidence type="ECO:0000256" key="3">
    <source>
        <dbReference type="ARBA" id="ARBA00023239"/>
    </source>
</evidence>
<dbReference type="InterPro" id="IPR034593">
    <property type="entry name" value="DgoD-like"/>
</dbReference>
<dbReference type="GO" id="GO:0046872">
    <property type="term" value="F:metal ion binding"/>
    <property type="evidence" value="ECO:0007669"/>
    <property type="project" value="UniProtKB-KW"/>
</dbReference>
<dbReference type="RefSeq" id="WP_132143234.1">
    <property type="nucleotide sequence ID" value="NZ_SMCS01000003.1"/>
</dbReference>
<evidence type="ECO:0000313" key="5">
    <source>
        <dbReference type="EMBL" id="TCV94689.1"/>
    </source>
</evidence>
<dbReference type="InterPro" id="IPR029017">
    <property type="entry name" value="Enolase-like_N"/>
</dbReference>
<accession>A0A4V2W464</accession>
<dbReference type="InterPro" id="IPR036849">
    <property type="entry name" value="Enolase-like_C_sf"/>
</dbReference>
<dbReference type="Pfam" id="PF02746">
    <property type="entry name" value="MR_MLE_N"/>
    <property type="match status" value="1"/>
</dbReference>
<evidence type="ECO:0000313" key="6">
    <source>
        <dbReference type="Proteomes" id="UP000295645"/>
    </source>
</evidence>